<organism evidence="1 2">
    <name type="scientific">Rhizobium hainanense</name>
    <dbReference type="NCBI Taxonomy" id="52131"/>
    <lineage>
        <taxon>Bacteria</taxon>
        <taxon>Pseudomonadati</taxon>
        <taxon>Pseudomonadota</taxon>
        <taxon>Alphaproteobacteria</taxon>
        <taxon>Hyphomicrobiales</taxon>
        <taxon>Rhizobiaceae</taxon>
        <taxon>Rhizobium/Agrobacterium group</taxon>
        <taxon>Rhizobium</taxon>
    </lineage>
</organism>
<dbReference type="Proteomes" id="UP000186228">
    <property type="component" value="Unassembled WGS sequence"/>
</dbReference>
<name>A0A1C3UH92_9HYPH</name>
<protein>
    <submittedName>
        <fullName evidence="1">Uncharacterized protein</fullName>
    </submittedName>
</protein>
<keyword evidence="2" id="KW-1185">Reference proteome</keyword>
<gene>
    <name evidence="1" type="ORF">GA0061100_102243</name>
</gene>
<dbReference type="EMBL" id="FMAC01000002">
    <property type="protein sequence ID" value="SCB14896.1"/>
    <property type="molecule type" value="Genomic_DNA"/>
</dbReference>
<proteinExistence type="predicted"/>
<sequence length="116" mass="12958">MWPIFKSILSRSKLFNSIAGDVVFATAGESGSFRHSLFEWRVKELLNKSDVVIGVKMKPDSYAGVEGDVTNYINFDIETAIRLRDHLNECIDFAQNYRTVCEAASYSPISSSGTIL</sequence>
<reference evidence="2" key="1">
    <citation type="submission" date="2016-08" db="EMBL/GenBank/DDBJ databases">
        <authorList>
            <person name="Varghese N."/>
            <person name="Submissions Spin"/>
        </authorList>
    </citation>
    <scope>NUCLEOTIDE SEQUENCE [LARGE SCALE GENOMIC DNA]</scope>
    <source>
        <strain evidence="2">CCBAU 57015</strain>
    </source>
</reference>
<evidence type="ECO:0000313" key="1">
    <source>
        <dbReference type="EMBL" id="SCB14896.1"/>
    </source>
</evidence>
<evidence type="ECO:0000313" key="2">
    <source>
        <dbReference type="Proteomes" id="UP000186228"/>
    </source>
</evidence>
<accession>A0A1C3UH92</accession>
<dbReference type="AlphaFoldDB" id="A0A1C3UH92"/>